<keyword evidence="2" id="KW-1185">Reference proteome</keyword>
<gene>
    <name evidence="1" type="ORF">T11_17176</name>
</gene>
<accession>A0A0V1GTW3</accession>
<dbReference type="AlphaFoldDB" id="A0A0V1GTW3"/>
<name>A0A0V1GTW3_9BILA</name>
<evidence type="ECO:0000313" key="1">
    <source>
        <dbReference type="EMBL" id="KRZ01713.1"/>
    </source>
</evidence>
<dbReference type="Proteomes" id="UP000055024">
    <property type="component" value="Unassembled WGS sequence"/>
</dbReference>
<organism evidence="1 2">
    <name type="scientific">Trichinella zimbabwensis</name>
    <dbReference type="NCBI Taxonomy" id="268475"/>
    <lineage>
        <taxon>Eukaryota</taxon>
        <taxon>Metazoa</taxon>
        <taxon>Ecdysozoa</taxon>
        <taxon>Nematoda</taxon>
        <taxon>Enoplea</taxon>
        <taxon>Dorylaimia</taxon>
        <taxon>Trichinellida</taxon>
        <taxon>Trichinellidae</taxon>
        <taxon>Trichinella</taxon>
    </lineage>
</organism>
<comment type="caution">
    <text evidence="1">The sequence shown here is derived from an EMBL/GenBank/DDBJ whole genome shotgun (WGS) entry which is preliminary data.</text>
</comment>
<dbReference type="EMBL" id="JYDP01000266">
    <property type="protein sequence ID" value="KRZ01713.1"/>
    <property type="molecule type" value="Genomic_DNA"/>
</dbReference>
<reference evidence="1 2" key="1">
    <citation type="submission" date="2015-01" db="EMBL/GenBank/DDBJ databases">
        <title>Evolution of Trichinella species and genotypes.</title>
        <authorList>
            <person name="Korhonen P.K."/>
            <person name="Edoardo P."/>
            <person name="Giuseppe L.R."/>
            <person name="Gasser R.B."/>
        </authorList>
    </citation>
    <scope>NUCLEOTIDE SEQUENCE [LARGE SCALE GENOMIC DNA]</scope>
    <source>
        <strain evidence="1">ISS1029</strain>
    </source>
</reference>
<proteinExistence type="predicted"/>
<evidence type="ECO:0000313" key="2">
    <source>
        <dbReference type="Proteomes" id="UP000055024"/>
    </source>
</evidence>
<protein>
    <submittedName>
        <fullName evidence="1">Uncharacterized protein</fullName>
    </submittedName>
</protein>
<sequence>MAPSRTKFEKSFLGKNGIRQNESRLIAWKMAQANLQGQWCLAQLVIHQVRLKPQLCAETEFSSVWQQSSKGEQHMGAHKDREDVAARCRTKRKGSWWGENGTMLKEKPIEFLGENGPALDIEPAKLLREKWHRAGQNHRGVFG</sequence>